<organism evidence="1 2">
    <name type="scientific">Canna indica</name>
    <name type="common">Indian-shot</name>
    <dbReference type="NCBI Taxonomy" id="4628"/>
    <lineage>
        <taxon>Eukaryota</taxon>
        <taxon>Viridiplantae</taxon>
        <taxon>Streptophyta</taxon>
        <taxon>Embryophyta</taxon>
        <taxon>Tracheophyta</taxon>
        <taxon>Spermatophyta</taxon>
        <taxon>Magnoliopsida</taxon>
        <taxon>Liliopsida</taxon>
        <taxon>Zingiberales</taxon>
        <taxon>Cannaceae</taxon>
        <taxon>Canna</taxon>
    </lineage>
</organism>
<dbReference type="EMBL" id="CP136894">
    <property type="protein sequence ID" value="WOL08794.1"/>
    <property type="molecule type" value="Genomic_DNA"/>
</dbReference>
<gene>
    <name evidence="1" type="ORF">Cni_G17547</name>
</gene>
<proteinExistence type="predicted"/>
<dbReference type="Proteomes" id="UP001327560">
    <property type="component" value="Chromosome 5"/>
</dbReference>
<evidence type="ECO:0000313" key="2">
    <source>
        <dbReference type="Proteomes" id="UP001327560"/>
    </source>
</evidence>
<reference evidence="1 2" key="1">
    <citation type="submission" date="2023-10" db="EMBL/GenBank/DDBJ databases">
        <title>Chromosome-scale genome assembly provides insights into flower coloration mechanisms of Canna indica.</title>
        <authorList>
            <person name="Li C."/>
        </authorList>
    </citation>
    <scope>NUCLEOTIDE SEQUENCE [LARGE SCALE GENOMIC DNA]</scope>
    <source>
        <tissue evidence="1">Flower</tissue>
    </source>
</reference>
<name>A0AAQ3KHW4_9LILI</name>
<accession>A0AAQ3KHW4</accession>
<sequence>MFIFSLNVFDVIPSSSFLAILHSGPRRELHEAKDPPALPSRVESIFNRSRKVSTVPVSPMALVENEISDPPRTISSESEVIARRAGSLRLQD</sequence>
<keyword evidence="2" id="KW-1185">Reference proteome</keyword>
<protein>
    <submittedName>
        <fullName evidence="1">Uncharacterized protein</fullName>
    </submittedName>
</protein>
<dbReference type="AlphaFoldDB" id="A0AAQ3KHW4"/>
<evidence type="ECO:0000313" key="1">
    <source>
        <dbReference type="EMBL" id="WOL08794.1"/>
    </source>
</evidence>